<dbReference type="InterPro" id="IPR002550">
    <property type="entry name" value="CNNM"/>
</dbReference>
<dbReference type="PANTHER" id="PTHR22777">
    <property type="entry name" value="HEMOLYSIN-RELATED"/>
    <property type="match status" value="1"/>
</dbReference>
<dbReference type="GO" id="GO:0005886">
    <property type="term" value="C:plasma membrane"/>
    <property type="evidence" value="ECO:0007669"/>
    <property type="project" value="TreeGrafter"/>
</dbReference>
<keyword evidence="2 8" id="KW-0812">Transmembrane</keyword>
<keyword evidence="3" id="KW-0677">Repeat</keyword>
<dbReference type="RefSeq" id="WP_092208371.1">
    <property type="nucleotide sequence ID" value="NZ_FMUX01000002.1"/>
</dbReference>
<feature type="domain" description="CNNM transmembrane" evidence="11">
    <location>
        <begin position="1"/>
        <end position="179"/>
    </location>
</feature>
<feature type="transmembrane region" description="Helical" evidence="9">
    <location>
        <begin position="57"/>
        <end position="82"/>
    </location>
</feature>
<comment type="subcellular location">
    <subcellularLocation>
        <location evidence="1">Membrane</location>
        <topology evidence="1">Multi-pass membrane protein</topology>
    </subcellularLocation>
</comment>
<organism evidence="12 13">
    <name type="scientific">Desulfoluna spongiiphila</name>
    <dbReference type="NCBI Taxonomy" id="419481"/>
    <lineage>
        <taxon>Bacteria</taxon>
        <taxon>Pseudomonadati</taxon>
        <taxon>Thermodesulfobacteriota</taxon>
        <taxon>Desulfobacteria</taxon>
        <taxon>Desulfobacterales</taxon>
        <taxon>Desulfolunaceae</taxon>
        <taxon>Desulfoluna</taxon>
    </lineage>
</organism>
<dbReference type="PROSITE" id="PS51846">
    <property type="entry name" value="CNNM"/>
    <property type="match status" value="1"/>
</dbReference>
<evidence type="ECO:0000256" key="8">
    <source>
        <dbReference type="PROSITE-ProRule" id="PRU01193"/>
    </source>
</evidence>
<feature type="domain" description="CBS" evidence="10">
    <location>
        <begin position="263"/>
        <end position="321"/>
    </location>
</feature>
<dbReference type="PANTHER" id="PTHR22777:SF4">
    <property type="entry name" value="UPF0053 PROTEIN SLL1254"/>
    <property type="match status" value="1"/>
</dbReference>
<feature type="transmembrane region" description="Helical" evidence="9">
    <location>
        <begin position="119"/>
        <end position="140"/>
    </location>
</feature>
<evidence type="ECO:0000256" key="4">
    <source>
        <dbReference type="ARBA" id="ARBA00022989"/>
    </source>
</evidence>
<dbReference type="Pfam" id="PF01595">
    <property type="entry name" value="CNNM"/>
    <property type="match status" value="1"/>
</dbReference>
<feature type="transmembrane region" description="Helical" evidence="9">
    <location>
        <begin position="88"/>
        <end position="107"/>
    </location>
</feature>
<evidence type="ECO:0000256" key="3">
    <source>
        <dbReference type="ARBA" id="ARBA00022737"/>
    </source>
</evidence>
<sequence>MTLLFVYISIALFFSFACSMMEAVLLSIPHSYIGVVEKKNPKVGKRLHEFKENIDRPLAAILSLNTIAHTVGAAGAGAQAAAVFGNQYVGVISAVLTLLILIVSEIIPKSIGATYWKQLAGTVSLLLSYLIPMMLPFVWISKYITRLFSPETTPHAFSREEFSAMAELGEKSGEIKKQEARILRSLFRFNSLRVKDIMTPRTVLFALKEEMLTEQVIETHPHIIFSRIPVYSENLDTITGYVMKNDILLASTKGKVAKPLYELKRDIITVQETLSLTVIFDFLLTRQEHISLVVDEYGGTAGVVTIEDIIETLLGMEIMDEVDAIADMQVLARSQWEERTRRMLKDKQLDHSEEPVYLKKDS</sequence>
<evidence type="ECO:0000313" key="12">
    <source>
        <dbReference type="EMBL" id="SCX91366.1"/>
    </source>
</evidence>
<evidence type="ECO:0000313" key="13">
    <source>
        <dbReference type="Proteomes" id="UP000198870"/>
    </source>
</evidence>
<dbReference type="STRING" id="419481.SAMN05216233_10298"/>
<evidence type="ECO:0000256" key="9">
    <source>
        <dbReference type="SAM" id="Phobius"/>
    </source>
</evidence>
<name>A0A1G5BMQ1_9BACT</name>
<protein>
    <submittedName>
        <fullName evidence="12">Hemolysin, contains CBS domains</fullName>
    </submittedName>
</protein>
<evidence type="ECO:0000256" key="7">
    <source>
        <dbReference type="PROSITE-ProRule" id="PRU00703"/>
    </source>
</evidence>
<dbReference type="InterPro" id="IPR044751">
    <property type="entry name" value="Ion_transp-like_CBS"/>
</dbReference>
<dbReference type="Gene3D" id="3.10.580.10">
    <property type="entry name" value="CBS-domain"/>
    <property type="match status" value="1"/>
</dbReference>
<evidence type="ECO:0000256" key="6">
    <source>
        <dbReference type="ARBA" id="ARBA00023136"/>
    </source>
</evidence>
<dbReference type="AlphaFoldDB" id="A0A1G5BMQ1"/>
<dbReference type="InterPro" id="IPR000644">
    <property type="entry name" value="CBS_dom"/>
</dbReference>
<dbReference type="OrthoDB" id="9798188at2"/>
<keyword evidence="5 7" id="KW-0129">CBS domain</keyword>
<evidence type="ECO:0000259" key="10">
    <source>
        <dbReference type="PROSITE" id="PS51371"/>
    </source>
</evidence>
<dbReference type="Proteomes" id="UP000198870">
    <property type="component" value="Unassembled WGS sequence"/>
</dbReference>
<proteinExistence type="predicted"/>
<dbReference type="SUPFAM" id="SSF54631">
    <property type="entry name" value="CBS-domain pair"/>
    <property type="match status" value="1"/>
</dbReference>
<dbReference type="EMBL" id="FMUX01000002">
    <property type="protein sequence ID" value="SCX91366.1"/>
    <property type="molecule type" value="Genomic_DNA"/>
</dbReference>
<gene>
    <name evidence="12" type="ORF">SAMN05216233_10298</name>
</gene>
<dbReference type="PROSITE" id="PS51371">
    <property type="entry name" value="CBS"/>
    <property type="match status" value="1"/>
</dbReference>
<feature type="transmembrane region" description="Helical" evidence="9">
    <location>
        <begin position="6"/>
        <end position="36"/>
    </location>
</feature>
<dbReference type="InterPro" id="IPR046342">
    <property type="entry name" value="CBS_dom_sf"/>
</dbReference>
<keyword evidence="13" id="KW-1185">Reference proteome</keyword>
<dbReference type="CDD" id="cd04590">
    <property type="entry name" value="CBS_pair_CorC_HlyC_assoc"/>
    <property type="match status" value="1"/>
</dbReference>
<keyword evidence="4 8" id="KW-1133">Transmembrane helix</keyword>
<evidence type="ECO:0000256" key="5">
    <source>
        <dbReference type="ARBA" id="ARBA00023122"/>
    </source>
</evidence>
<reference evidence="12 13" key="1">
    <citation type="submission" date="2016-10" db="EMBL/GenBank/DDBJ databases">
        <authorList>
            <person name="de Groot N.N."/>
        </authorList>
    </citation>
    <scope>NUCLEOTIDE SEQUENCE [LARGE SCALE GENOMIC DNA]</scope>
    <source>
        <strain evidence="12 13">AA1</strain>
    </source>
</reference>
<evidence type="ECO:0000256" key="1">
    <source>
        <dbReference type="ARBA" id="ARBA00004141"/>
    </source>
</evidence>
<dbReference type="Pfam" id="PF00571">
    <property type="entry name" value="CBS"/>
    <property type="match status" value="1"/>
</dbReference>
<accession>A0A1G5BMQ1</accession>
<keyword evidence="6 8" id="KW-0472">Membrane</keyword>
<evidence type="ECO:0000259" key="11">
    <source>
        <dbReference type="PROSITE" id="PS51846"/>
    </source>
</evidence>
<evidence type="ECO:0000256" key="2">
    <source>
        <dbReference type="ARBA" id="ARBA00022692"/>
    </source>
</evidence>